<dbReference type="EMBL" id="HG735459">
    <property type="protein sequence ID" value="CDJ35980.1"/>
    <property type="molecule type" value="Genomic_DNA"/>
</dbReference>
<feature type="compositionally biased region" description="Basic and acidic residues" evidence="1">
    <location>
        <begin position="106"/>
        <end position="124"/>
    </location>
</feature>
<protein>
    <submittedName>
        <fullName evidence="2">Uncharacterized protein</fullName>
    </submittedName>
</protein>
<name>U6KD89_9EIME</name>
<evidence type="ECO:0000256" key="1">
    <source>
        <dbReference type="SAM" id="MobiDB-lite"/>
    </source>
</evidence>
<proteinExistence type="predicted"/>
<feature type="region of interest" description="Disordered" evidence="1">
    <location>
        <begin position="883"/>
        <end position="910"/>
    </location>
</feature>
<organism evidence="2 3">
    <name type="scientific">Eimeria mitis</name>
    <dbReference type="NCBI Taxonomy" id="44415"/>
    <lineage>
        <taxon>Eukaryota</taxon>
        <taxon>Sar</taxon>
        <taxon>Alveolata</taxon>
        <taxon>Apicomplexa</taxon>
        <taxon>Conoidasida</taxon>
        <taxon>Coccidia</taxon>
        <taxon>Eucoccidiorida</taxon>
        <taxon>Eimeriorina</taxon>
        <taxon>Eimeriidae</taxon>
        <taxon>Eimeria</taxon>
    </lineage>
</organism>
<feature type="compositionally biased region" description="Low complexity" evidence="1">
    <location>
        <begin position="771"/>
        <end position="786"/>
    </location>
</feature>
<feature type="region of interest" description="Disordered" evidence="1">
    <location>
        <begin position="659"/>
        <end position="857"/>
    </location>
</feature>
<feature type="compositionally biased region" description="Basic and acidic residues" evidence="1">
    <location>
        <begin position="691"/>
        <end position="704"/>
    </location>
</feature>
<keyword evidence="3" id="KW-1185">Reference proteome</keyword>
<gene>
    <name evidence="2" type="ORF">EMH_0049030</name>
</gene>
<sequence length="987" mass="106656">MPSGTAGSSERLRTPLALSLQRGTTIIRCTPPKAFVEPKAEDQRCSKYYDDVRRRRDPAPPLPGDSRHDGLWGPARHQQRAVPWRDPAPLRQTKAFGLAGMIGGTPREDSQPPATVEERKREASRMPSRPVSEADSRYSAALDDERGDEDDAANFVSPEPPLSPKVVVDWDKTCSSLDGKEPSAPASYSTDEAVLRGYIGIAHALLRHFEEALGTRQRITAGSLECAETVCKALNSIQDSNPRFQLLAQRIATAIDLLHRRKTLEDRDAAERGVIYGEVEFPYSGVEANYWPPVPRVYASPFYIGRSSGVDLRPASPLSLQHTQEEGMNMWSPPKCCTSFPFQTVQCGTRQQRRIAGPPTPKVAPVRDAAINRETYPETPLQVEPSPQRQCEREVERRSTRMEDTAIAVPSGKRGNFCSQSSGSVVVSGDKEGMTCRPSTGTSSVFLQADQLRKTSATEASSLERPYNTLESTGKPAVVAPVLSSSNARTRSPQSAAGIPRTQLAGPHLGGMTSNANQTHRAGCTGLPFRELEGNLHVRPLVLSETHVLTDKDNSQWKEDPTRASAVEALALIRCAIGLIVSGEGPGFVEKQFFRYFRPDSYQREVDRPLIPEGMTPAQGKYLLLCYAIARVEAEYGADPAARDTHLYLRDLRRMEEIIANPSYPQGKTSIESHDGNEGQESQRPQSAHSLPERSPEERMERHLPLTILTLPSSSRRQVTGEVRREQFPPVHSPMHSEGTNCVSPGPVSEQPMQIKKENSFGSASSATPTSPQLSSISLPKPLPSLGGSGSSFEKLPTADQPTGSSTGQVGHPLRASSSSSLSAVLTGGLPDVPTATERWESEPSNSSTSSRQVTLPTPTLARATSSATIAQSTAPSGLLELRKNSSSLDKVSERSTPSGGGSRSKLLMPKGSLDSIMVGEEGLKLSTRSVVRDSLSGEVASVVFEPPKNTAGQSLLDTATSAAMKEIALPRSPGLAVSASYEDGKA</sequence>
<dbReference type="AlphaFoldDB" id="U6KD89"/>
<feature type="compositionally biased region" description="Basic and acidic residues" evidence="1">
    <location>
        <begin position="38"/>
        <end position="58"/>
    </location>
</feature>
<accession>U6KD89</accession>
<dbReference type="Proteomes" id="UP000030744">
    <property type="component" value="Unassembled WGS sequence"/>
</dbReference>
<evidence type="ECO:0000313" key="2">
    <source>
        <dbReference type="EMBL" id="CDJ35980.1"/>
    </source>
</evidence>
<feature type="compositionally biased region" description="Basic and acidic residues" evidence="1">
    <location>
        <begin position="390"/>
        <end position="401"/>
    </location>
</feature>
<feature type="region of interest" description="Disordered" evidence="1">
    <location>
        <begin position="379"/>
        <end position="401"/>
    </location>
</feature>
<feature type="compositionally biased region" description="Polar residues" evidence="1">
    <location>
        <begin position="800"/>
        <end position="809"/>
    </location>
</feature>
<dbReference type="RefSeq" id="XP_037878269.1">
    <property type="nucleotide sequence ID" value="XM_038022415.1"/>
</dbReference>
<feature type="compositionally biased region" description="Polar residues" evidence="1">
    <location>
        <begin position="760"/>
        <end position="770"/>
    </location>
</feature>
<evidence type="ECO:0000313" key="3">
    <source>
        <dbReference type="Proteomes" id="UP000030744"/>
    </source>
</evidence>
<feature type="region of interest" description="Disordered" evidence="1">
    <location>
        <begin position="38"/>
        <end position="166"/>
    </location>
</feature>
<dbReference type="OrthoDB" id="345779at2759"/>
<feature type="compositionally biased region" description="Polar residues" evidence="1">
    <location>
        <begin position="679"/>
        <end position="689"/>
    </location>
</feature>
<reference evidence="2" key="1">
    <citation type="submission" date="2013-10" db="EMBL/GenBank/DDBJ databases">
        <title>Genomic analysis of the causative agents of coccidiosis in chickens.</title>
        <authorList>
            <person name="Reid A.J."/>
            <person name="Blake D."/>
            <person name="Billington K."/>
            <person name="Browne H."/>
            <person name="Dunn M."/>
            <person name="Hung S."/>
            <person name="Kawahara F."/>
            <person name="Miranda-Saavedra D."/>
            <person name="Mourier T."/>
            <person name="Nagra H."/>
            <person name="Otto T.D."/>
            <person name="Rawlings N."/>
            <person name="Sanchez A."/>
            <person name="Sanders M."/>
            <person name="Subramaniam C."/>
            <person name="Tay Y."/>
            <person name="Dear P."/>
            <person name="Doerig C."/>
            <person name="Gruber A."/>
            <person name="Parkinson J."/>
            <person name="Shirley M."/>
            <person name="Wan K.L."/>
            <person name="Berriman M."/>
            <person name="Tomley F."/>
            <person name="Pain A."/>
        </authorList>
    </citation>
    <scope>NUCLEOTIDE SEQUENCE [LARGE SCALE GENOMIC DNA]</scope>
    <source>
        <strain evidence="2">Houghton</strain>
    </source>
</reference>
<dbReference type="GeneID" id="60404074"/>
<feature type="compositionally biased region" description="Low complexity" evidence="1">
    <location>
        <begin position="705"/>
        <end position="715"/>
    </location>
</feature>
<reference evidence="2" key="2">
    <citation type="submission" date="2013-10" db="EMBL/GenBank/DDBJ databases">
        <authorList>
            <person name="Aslett M."/>
        </authorList>
    </citation>
    <scope>NUCLEOTIDE SEQUENCE [LARGE SCALE GENOMIC DNA]</scope>
    <source>
        <strain evidence="2">Houghton</strain>
    </source>
</reference>
<feature type="compositionally biased region" description="Polar residues" evidence="1">
    <location>
        <begin position="885"/>
        <end position="898"/>
    </location>
</feature>
<dbReference type="VEuPathDB" id="ToxoDB:EMH_0049030"/>